<dbReference type="OMA" id="GHRNYMC"/>
<dbReference type="InterPro" id="IPR039899">
    <property type="entry name" value="BET1_SNARE"/>
</dbReference>
<gene>
    <name evidence="11" type="ORF">ACA1_260010</name>
</gene>
<evidence type="ECO:0000256" key="6">
    <source>
        <dbReference type="ARBA" id="ARBA00023034"/>
    </source>
</evidence>
<keyword evidence="4" id="KW-0653">Protein transport</keyword>
<feature type="domain" description="T-SNARE coiled-coil homology" evidence="10">
    <location>
        <begin position="47"/>
        <end position="109"/>
    </location>
</feature>
<dbReference type="GeneID" id="14912065"/>
<evidence type="ECO:0000256" key="1">
    <source>
        <dbReference type="ARBA" id="ARBA00004394"/>
    </source>
</evidence>
<dbReference type="KEGG" id="acan:ACA1_260010"/>
<keyword evidence="2" id="KW-0813">Transport</keyword>
<proteinExistence type="predicted"/>
<keyword evidence="3 9" id="KW-0812">Transmembrane</keyword>
<evidence type="ECO:0000313" key="12">
    <source>
        <dbReference type="Proteomes" id="UP000011083"/>
    </source>
</evidence>
<dbReference type="CDD" id="cd15853">
    <property type="entry name" value="SNARE_Bet1"/>
    <property type="match status" value="1"/>
</dbReference>
<protein>
    <submittedName>
        <fullName evidence="11">SNARE domain containing protein</fullName>
    </submittedName>
</protein>
<dbReference type="PANTHER" id="PTHR12791">
    <property type="entry name" value="GOLGI SNARE BET1-RELATED"/>
    <property type="match status" value="1"/>
</dbReference>
<dbReference type="RefSeq" id="XP_004333650.1">
    <property type="nucleotide sequence ID" value="XM_004333602.1"/>
</dbReference>
<keyword evidence="12" id="KW-1185">Reference proteome</keyword>
<keyword evidence="5 9" id="KW-1133">Transmembrane helix</keyword>
<sequence length="137" mass="15325">MSLRSRQHPSARTSLLGYDVGTSSSSFVGGTSAEVHQGHAAGRADELLLQGHNDQKIGELERQVGAIKHITLEIESELQNSNRMLDEMNFTMDNTRALLEGAMKRLEQVTAAAGSRHMVYLFMFCFFVFGLLYYLIR</sequence>
<dbReference type="EMBL" id="KB008148">
    <property type="protein sequence ID" value="ELR11637.1"/>
    <property type="molecule type" value="Genomic_DNA"/>
</dbReference>
<dbReference type="SMART" id="SM00397">
    <property type="entry name" value="t_SNARE"/>
    <property type="match status" value="1"/>
</dbReference>
<evidence type="ECO:0000259" key="10">
    <source>
        <dbReference type="PROSITE" id="PS50192"/>
    </source>
</evidence>
<keyword evidence="6" id="KW-0333">Golgi apparatus</keyword>
<evidence type="ECO:0000256" key="3">
    <source>
        <dbReference type="ARBA" id="ARBA00022692"/>
    </source>
</evidence>
<dbReference type="OrthoDB" id="16161at2759"/>
<evidence type="ECO:0000256" key="5">
    <source>
        <dbReference type="ARBA" id="ARBA00022989"/>
    </source>
</evidence>
<evidence type="ECO:0000313" key="11">
    <source>
        <dbReference type="EMBL" id="ELR11637.1"/>
    </source>
</evidence>
<evidence type="ECO:0000256" key="2">
    <source>
        <dbReference type="ARBA" id="ARBA00022448"/>
    </source>
</evidence>
<dbReference type="GO" id="GO:0015031">
    <property type="term" value="P:protein transport"/>
    <property type="evidence" value="ECO:0007669"/>
    <property type="project" value="UniProtKB-KW"/>
</dbReference>
<evidence type="ECO:0000256" key="7">
    <source>
        <dbReference type="ARBA" id="ARBA00023136"/>
    </source>
</evidence>
<evidence type="ECO:0000256" key="4">
    <source>
        <dbReference type="ARBA" id="ARBA00022927"/>
    </source>
</evidence>
<dbReference type="Gene3D" id="1.20.5.110">
    <property type="match status" value="1"/>
</dbReference>
<keyword evidence="7 9" id="KW-0472">Membrane</keyword>
<evidence type="ECO:0000256" key="9">
    <source>
        <dbReference type="SAM" id="Phobius"/>
    </source>
</evidence>
<dbReference type="PROSITE" id="PS50192">
    <property type="entry name" value="T_SNARE"/>
    <property type="match status" value="1"/>
</dbReference>
<comment type="subcellular location">
    <subcellularLocation>
        <location evidence="8">Endomembrane system</location>
        <topology evidence="8">Single-pass type IV membrane protein</topology>
    </subcellularLocation>
    <subcellularLocation>
        <location evidence="1">Golgi apparatus membrane</location>
    </subcellularLocation>
</comment>
<dbReference type="STRING" id="1257118.L8GF91"/>
<accession>L8GF91</accession>
<dbReference type="InterPro" id="IPR000727">
    <property type="entry name" value="T_SNARE_dom"/>
</dbReference>
<dbReference type="SUPFAM" id="SSF58038">
    <property type="entry name" value="SNARE fusion complex"/>
    <property type="match status" value="1"/>
</dbReference>
<name>L8GF91_ACACF</name>
<reference evidence="11 12" key="1">
    <citation type="journal article" date="2013" name="Genome Biol.">
        <title>Genome of Acanthamoeba castellanii highlights extensive lateral gene transfer and early evolution of tyrosine kinase signaling.</title>
        <authorList>
            <person name="Clarke M."/>
            <person name="Lohan A.J."/>
            <person name="Liu B."/>
            <person name="Lagkouvardos I."/>
            <person name="Roy S."/>
            <person name="Zafar N."/>
            <person name="Bertelli C."/>
            <person name="Schilde C."/>
            <person name="Kianianmomeni A."/>
            <person name="Burglin T.R."/>
            <person name="Frech C."/>
            <person name="Turcotte B."/>
            <person name="Kopec K.O."/>
            <person name="Synnott J.M."/>
            <person name="Choo C."/>
            <person name="Paponov I."/>
            <person name="Finkler A."/>
            <person name="Soon Heng Tan C."/>
            <person name="Hutchins A.P."/>
            <person name="Weinmeier T."/>
            <person name="Rattei T."/>
            <person name="Chu J.S."/>
            <person name="Gimenez G."/>
            <person name="Irimia M."/>
            <person name="Rigden D.J."/>
            <person name="Fitzpatrick D.A."/>
            <person name="Lorenzo-Morales J."/>
            <person name="Bateman A."/>
            <person name="Chiu C.H."/>
            <person name="Tang P."/>
            <person name="Hegemann P."/>
            <person name="Fromm H."/>
            <person name="Raoult D."/>
            <person name="Greub G."/>
            <person name="Miranda-Saavedra D."/>
            <person name="Chen N."/>
            <person name="Nash P."/>
            <person name="Ginger M.L."/>
            <person name="Horn M."/>
            <person name="Schaap P."/>
            <person name="Caler L."/>
            <person name="Loftus B."/>
        </authorList>
    </citation>
    <scope>NUCLEOTIDE SEQUENCE [LARGE SCALE GENOMIC DNA]</scope>
    <source>
        <strain evidence="11 12">Neff</strain>
    </source>
</reference>
<organism evidence="11 12">
    <name type="scientific">Acanthamoeba castellanii (strain ATCC 30010 / Neff)</name>
    <dbReference type="NCBI Taxonomy" id="1257118"/>
    <lineage>
        <taxon>Eukaryota</taxon>
        <taxon>Amoebozoa</taxon>
        <taxon>Discosea</taxon>
        <taxon>Longamoebia</taxon>
        <taxon>Centramoebida</taxon>
        <taxon>Acanthamoebidae</taxon>
        <taxon>Acanthamoeba</taxon>
    </lineage>
</organism>
<dbReference type="GO" id="GO:0000139">
    <property type="term" value="C:Golgi membrane"/>
    <property type="evidence" value="ECO:0007669"/>
    <property type="project" value="UniProtKB-SubCell"/>
</dbReference>
<dbReference type="VEuPathDB" id="AmoebaDB:ACA1_260010"/>
<dbReference type="Proteomes" id="UP000011083">
    <property type="component" value="Unassembled WGS sequence"/>
</dbReference>
<evidence type="ECO:0000256" key="8">
    <source>
        <dbReference type="ARBA" id="ARBA00046280"/>
    </source>
</evidence>
<dbReference type="AlphaFoldDB" id="L8GF91"/>
<feature type="transmembrane region" description="Helical" evidence="9">
    <location>
        <begin position="118"/>
        <end position="136"/>
    </location>
</feature>